<keyword evidence="2" id="KW-1185">Reference proteome</keyword>
<dbReference type="AlphaFoldDB" id="A0A4Y2FMS7"/>
<gene>
    <name evidence="1" type="ORF">AVEN_81593_1</name>
</gene>
<organism evidence="1 2">
    <name type="scientific">Araneus ventricosus</name>
    <name type="common">Orbweaver spider</name>
    <name type="synonym">Epeira ventricosa</name>
    <dbReference type="NCBI Taxonomy" id="182803"/>
    <lineage>
        <taxon>Eukaryota</taxon>
        <taxon>Metazoa</taxon>
        <taxon>Ecdysozoa</taxon>
        <taxon>Arthropoda</taxon>
        <taxon>Chelicerata</taxon>
        <taxon>Arachnida</taxon>
        <taxon>Araneae</taxon>
        <taxon>Araneomorphae</taxon>
        <taxon>Entelegynae</taxon>
        <taxon>Araneoidea</taxon>
        <taxon>Araneidae</taxon>
        <taxon>Araneus</taxon>
    </lineage>
</organism>
<proteinExistence type="predicted"/>
<dbReference type="EMBL" id="BGPR01001004">
    <property type="protein sequence ID" value="GBM42772.1"/>
    <property type="molecule type" value="Genomic_DNA"/>
</dbReference>
<reference evidence="1 2" key="1">
    <citation type="journal article" date="2019" name="Sci. Rep.">
        <title>Orb-weaving spider Araneus ventricosus genome elucidates the spidroin gene catalogue.</title>
        <authorList>
            <person name="Kono N."/>
            <person name="Nakamura H."/>
            <person name="Ohtoshi R."/>
            <person name="Moran D.A.P."/>
            <person name="Shinohara A."/>
            <person name="Yoshida Y."/>
            <person name="Fujiwara M."/>
            <person name="Mori M."/>
            <person name="Tomita M."/>
            <person name="Arakawa K."/>
        </authorList>
    </citation>
    <scope>NUCLEOTIDE SEQUENCE [LARGE SCALE GENOMIC DNA]</scope>
</reference>
<accession>A0A4Y2FMS7</accession>
<sequence>MVKTVLRQHLTDVSFLNTDLAIIEDKQIQEIYFDSFEYHHASGHGPFPTYLHCFKFLDSTHCIFGMMGDAGHYNFSCPLTKEFHLIKPADEHKKAWFNNLFTIRQAVTKVEGAFKTSRNICETFTQERDHNRPQ</sequence>
<protein>
    <submittedName>
        <fullName evidence="1">Uncharacterized protein</fullName>
    </submittedName>
</protein>
<comment type="caution">
    <text evidence="1">The sequence shown here is derived from an EMBL/GenBank/DDBJ whole genome shotgun (WGS) entry which is preliminary data.</text>
</comment>
<dbReference type="OrthoDB" id="6437659at2759"/>
<dbReference type="Proteomes" id="UP000499080">
    <property type="component" value="Unassembled WGS sequence"/>
</dbReference>
<evidence type="ECO:0000313" key="2">
    <source>
        <dbReference type="Proteomes" id="UP000499080"/>
    </source>
</evidence>
<name>A0A4Y2FMS7_ARAVE</name>
<evidence type="ECO:0000313" key="1">
    <source>
        <dbReference type="EMBL" id="GBM42772.1"/>
    </source>
</evidence>